<gene>
    <name evidence="3" type="ORF">FSB_LOCUS27561</name>
</gene>
<sequence>MVGLNANTATYLALLGLSSFLPHVLSSLDPSIILPIPPVDSPVSPLAPPSAVDLVLDLTSDLPLATPLAPPLAVDSVLDQTSDLPLTASPAPPPTDSSVSPQELVPPVDLVID</sequence>
<organism evidence="3">
    <name type="scientific">Fagus sylvatica</name>
    <name type="common">Beechnut</name>
    <dbReference type="NCBI Taxonomy" id="28930"/>
    <lineage>
        <taxon>Eukaryota</taxon>
        <taxon>Viridiplantae</taxon>
        <taxon>Streptophyta</taxon>
        <taxon>Embryophyta</taxon>
        <taxon>Tracheophyta</taxon>
        <taxon>Spermatophyta</taxon>
        <taxon>Magnoliopsida</taxon>
        <taxon>eudicotyledons</taxon>
        <taxon>Gunneridae</taxon>
        <taxon>Pentapetalae</taxon>
        <taxon>rosids</taxon>
        <taxon>fabids</taxon>
        <taxon>Fagales</taxon>
        <taxon>Fagaceae</taxon>
        <taxon>Fagus</taxon>
    </lineage>
</organism>
<proteinExistence type="predicted"/>
<feature type="chain" id="PRO_5014737835" evidence="2">
    <location>
        <begin position="27"/>
        <end position="113"/>
    </location>
</feature>
<protein>
    <submittedName>
        <fullName evidence="3">Uncharacterized protein</fullName>
    </submittedName>
</protein>
<dbReference type="EMBL" id="OIVN01002001">
    <property type="protein sequence ID" value="SPC99679.1"/>
    <property type="molecule type" value="Genomic_DNA"/>
</dbReference>
<feature type="signal peptide" evidence="2">
    <location>
        <begin position="1"/>
        <end position="26"/>
    </location>
</feature>
<evidence type="ECO:0000313" key="3">
    <source>
        <dbReference type="EMBL" id="SPC99679.1"/>
    </source>
</evidence>
<name>A0A2N9GJR7_FAGSY</name>
<dbReference type="AlphaFoldDB" id="A0A2N9GJR7"/>
<keyword evidence="2" id="KW-0732">Signal</keyword>
<evidence type="ECO:0000256" key="2">
    <source>
        <dbReference type="SAM" id="SignalP"/>
    </source>
</evidence>
<evidence type="ECO:0000256" key="1">
    <source>
        <dbReference type="SAM" id="MobiDB-lite"/>
    </source>
</evidence>
<accession>A0A2N9GJR7</accession>
<reference evidence="3" key="1">
    <citation type="submission" date="2018-02" db="EMBL/GenBank/DDBJ databases">
        <authorList>
            <person name="Cohen D.B."/>
            <person name="Kent A.D."/>
        </authorList>
    </citation>
    <scope>NUCLEOTIDE SEQUENCE</scope>
</reference>
<feature type="region of interest" description="Disordered" evidence="1">
    <location>
        <begin position="83"/>
        <end position="113"/>
    </location>
</feature>